<evidence type="ECO:0000313" key="1">
    <source>
        <dbReference type="EMBL" id="SVD34515.1"/>
    </source>
</evidence>
<dbReference type="AlphaFoldDB" id="A0A382UKZ5"/>
<accession>A0A382UKZ5</accession>
<sequence>HRGVIGSFHPREIVRRRSLAMIIPTRPPSIGRSWKTCA</sequence>
<gene>
    <name evidence="1" type="ORF">METZ01_LOCUS387369</name>
</gene>
<name>A0A382UKZ5_9ZZZZ</name>
<proteinExistence type="predicted"/>
<reference evidence="1" key="1">
    <citation type="submission" date="2018-05" db="EMBL/GenBank/DDBJ databases">
        <authorList>
            <person name="Lanie J.A."/>
            <person name="Ng W.-L."/>
            <person name="Kazmierczak K.M."/>
            <person name="Andrzejewski T.M."/>
            <person name="Davidsen T.M."/>
            <person name="Wayne K.J."/>
            <person name="Tettelin H."/>
            <person name="Glass J.I."/>
            <person name="Rusch D."/>
            <person name="Podicherti R."/>
            <person name="Tsui H.-C.T."/>
            <person name="Winkler M.E."/>
        </authorList>
    </citation>
    <scope>NUCLEOTIDE SEQUENCE</scope>
</reference>
<feature type="non-terminal residue" evidence="1">
    <location>
        <position position="1"/>
    </location>
</feature>
<dbReference type="EMBL" id="UINC01144786">
    <property type="protein sequence ID" value="SVD34515.1"/>
    <property type="molecule type" value="Genomic_DNA"/>
</dbReference>
<feature type="non-terminal residue" evidence="1">
    <location>
        <position position="38"/>
    </location>
</feature>
<protein>
    <submittedName>
        <fullName evidence="1">Uncharacterized protein</fullName>
    </submittedName>
</protein>
<organism evidence="1">
    <name type="scientific">marine metagenome</name>
    <dbReference type="NCBI Taxonomy" id="408172"/>
    <lineage>
        <taxon>unclassified sequences</taxon>
        <taxon>metagenomes</taxon>
        <taxon>ecological metagenomes</taxon>
    </lineage>
</organism>